<dbReference type="InterPro" id="IPR036388">
    <property type="entry name" value="WH-like_DNA-bd_sf"/>
</dbReference>
<dbReference type="EMBL" id="JANUCQ010000005">
    <property type="protein sequence ID" value="MCS3922843.1"/>
    <property type="molecule type" value="Genomic_DNA"/>
</dbReference>
<dbReference type="PROSITE" id="PS51683">
    <property type="entry name" value="SAM_OMT_II"/>
    <property type="match status" value="1"/>
</dbReference>
<keyword evidence="1" id="KW-0489">Methyltransferase</keyword>
<evidence type="ECO:0000256" key="3">
    <source>
        <dbReference type="ARBA" id="ARBA00022691"/>
    </source>
</evidence>
<gene>
    <name evidence="5" type="ORF">M2325_001553</name>
</gene>
<dbReference type="CDD" id="cd02440">
    <property type="entry name" value="AdoMet_MTases"/>
    <property type="match status" value="1"/>
</dbReference>
<dbReference type="InterPro" id="IPR001077">
    <property type="entry name" value="COMT_C"/>
</dbReference>
<dbReference type="InterPro" id="IPR029063">
    <property type="entry name" value="SAM-dependent_MTases_sf"/>
</dbReference>
<sequence length="386" mass="44277">MAKNVLETPSVGPEQIENLFEDAYIGLRKFFLLKYCLDYNVFGLLEKPKTFEEIASWYIKQDFKENDNLLESILDALVQFGLIKRYNRSYDSNIIYYETSEVAKIYLNQESEFSNMGSLIRYHKNTRFIEKWLNLDKTLKSGELKTKKGSSSPEAVKRMAIDCRTGELKSTIDYLKGFEDIKNAKSILDVAGGHGLYGIALSYLNEDSKCKVFDLPKICEETKKYIEEYGSERVSIIPGNYFKNNFVDTLDDSNPEGYDLIFTSNSPDCKTPEVLDKICEATALNGIFAAKQIFPENTSKKYATRKAFDNMDWNMFSFAGAKKGKVCHTLKNSLNLDGYITHLEEKGFEIVDIFSLEEKKSLKDINNYHNNIKKGHLIVIAKKIRN</sequence>
<dbReference type="Proteomes" id="UP001140258">
    <property type="component" value="Unassembled WGS sequence"/>
</dbReference>
<name>A0ABT2F014_METVO</name>
<dbReference type="RefSeq" id="WP_209631969.1">
    <property type="nucleotide sequence ID" value="NZ_JANUCQ010000005.1"/>
</dbReference>
<proteinExistence type="predicted"/>
<dbReference type="Gene3D" id="1.10.10.10">
    <property type="entry name" value="Winged helix-like DNA-binding domain superfamily/Winged helix DNA-binding domain"/>
    <property type="match status" value="1"/>
</dbReference>
<dbReference type="PANTHER" id="PTHR11746">
    <property type="entry name" value="O-METHYLTRANSFERASE"/>
    <property type="match status" value="1"/>
</dbReference>
<reference evidence="5" key="1">
    <citation type="submission" date="2022-08" db="EMBL/GenBank/DDBJ databases">
        <title>Genomic Encyclopedia of Type Strains, Phase V (KMG-V): Genome sequencing to study the core and pangenomes of soil and plant-associated prokaryotes.</title>
        <authorList>
            <person name="Whitman W."/>
        </authorList>
    </citation>
    <scope>NUCLEOTIDE SEQUENCE</scope>
    <source>
        <strain evidence="5">PS</strain>
    </source>
</reference>
<keyword evidence="2" id="KW-0808">Transferase</keyword>
<evidence type="ECO:0000256" key="2">
    <source>
        <dbReference type="ARBA" id="ARBA00022679"/>
    </source>
</evidence>
<organism evidence="5 6">
    <name type="scientific">Methanococcus voltae PS</name>
    <dbReference type="NCBI Taxonomy" id="523842"/>
    <lineage>
        <taxon>Archaea</taxon>
        <taxon>Methanobacteriati</taxon>
        <taxon>Methanobacteriota</taxon>
        <taxon>Methanomada group</taxon>
        <taxon>Methanococci</taxon>
        <taxon>Methanococcales</taxon>
        <taxon>Methanococcaceae</taxon>
        <taxon>Methanococcus</taxon>
    </lineage>
</organism>
<keyword evidence="6" id="KW-1185">Reference proteome</keyword>
<protein>
    <submittedName>
        <fullName evidence="5">O-methyltransferase YrrM</fullName>
    </submittedName>
</protein>
<evidence type="ECO:0000256" key="1">
    <source>
        <dbReference type="ARBA" id="ARBA00022603"/>
    </source>
</evidence>
<evidence type="ECO:0000313" key="6">
    <source>
        <dbReference type="Proteomes" id="UP001140258"/>
    </source>
</evidence>
<keyword evidence="3" id="KW-0949">S-adenosyl-L-methionine</keyword>
<dbReference type="Gene3D" id="3.40.50.150">
    <property type="entry name" value="Vaccinia Virus protein VP39"/>
    <property type="match status" value="1"/>
</dbReference>
<dbReference type="InterPro" id="IPR016461">
    <property type="entry name" value="COMT-like"/>
</dbReference>
<comment type="caution">
    <text evidence="5">The sequence shown here is derived from an EMBL/GenBank/DDBJ whole genome shotgun (WGS) entry which is preliminary data.</text>
</comment>
<evidence type="ECO:0000259" key="4">
    <source>
        <dbReference type="Pfam" id="PF00891"/>
    </source>
</evidence>
<feature type="domain" description="O-methyltransferase C-terminal" evidence="4">
    <location>
        <begin position="175"/>
        <end position="245"/>
    </location>
</feature>
<dbReference type="SUPFAM" id="SSF53335">
    <property type="entry name" value="S-adenosyl-L-methionine-dependent methyltransferases"/>
    <property type="match status" value="1"/>
</dbReference>
<evidence type="ECO:0000313" key="5">
    <source>
        <dbReference type="EMBL" id="MCS3922843.1"/>
    </source>
</evidence>
<dbReference type="Pfam" id="PF00891">
    <property type="entry name" value="Methyltransf_2"/>
    <property type="match status" value="1"/>
</dbReference>
<accession>A0ABT2F014</accession>